<protein>
    <submittedName>
        <fullName evidence="2">Uncharacterized protein</fullName>
    </submittedName>
</protein>
<sequence>MVPVDLTTGQIIMPHIVVRSFYYHQLTRTDSTSQKNDDENDDSDHNHTKQNAHCDPPYVVRDVCVGAFSVKQIDNLFAGS</sequence>
<evidence type="ECO:0000313" key="3">
    <source>
        <dbReference type="Proteomes" id="UP001519460"/>
    </source>
</evidence>
<accession>A0ABD0L060</accession>
<comment type="caution">
    <text evidence="2">The sequence shown here is derived from an EMBL/GenBank/DDBJ whole genome shotgun (WGS) entry which is preliminary data.</text>
</comment>
<name>A0ABD0L060_9CAEN</name>
<feature type="region of interest" description="Disordered" evidence="1">
    <location>
        <begin position="29"/>
        <end position="54"/>
    </location>
</feature>
<dbReference type="Proteomes" id="UP001519460">
    <property type="component" value="Unassembled WGS sequence"/>
</dbReference>
<gene>
    <name evidence="2" type="ORF">BaRGS_00016275</name>
</gene>
<dbReference type="EMBL" id="JACVVK020000103">
    <property type="protein sequence ID" value="KAK7492402.1"/>
    <property type="molecule type" value="Genomic_DNA"/>
</dbReference>
<evidence type="ECO:0000313" key="2">
    <source>
        <dbReference type="EMBL" id="KAK7492402.1"/>
    </source>
</evidence>
<keyword evidence="3" id="KW-1185">Reference proteome</keyword>
<dbReference type="AlphaFoldDB" id="A0ABD0L060"/>
<organism evidence="2 3">
    <name type="scientific">Batillaria attramentaria</name>
    <dbReference type="NCBI Taxonomy" id="370345"/>
    <lineage>
        <taxon>Eukaryota</taxon>
        <taxon>Metazoa</taxon>
        <taxon>Spiralia</taxon>
        <taxon>Lophotrochozoa</taxon>
        <taxon>Mollusca</taxon>
        <taxon>Gastropoda</taxon>
        <taxon>Caenogastropoda</taxon>
        <taxon>Sorbeoconcha</taxon>
        <taxon>Cerithioidea</taxon>
        <taxon>Batillariidae</taxon>
        <taxon>Batillaria</taxon>
    </lineage>
</organism>
<proteinExistence type="predicted"/>
<reference evidence="2 3" key="1">
    <citation type="journal article" date="2023" name="Sci. Data">
        <title>Genome assembly of the Korean intertidal mud-creeper Batillaria attramentaria.</title>
        <authorList>
            <person name="Patra A.K."/>
            <person name="Ho P.T."/>
            <person name="Jun S."/>
            <person name="Lee S.J."/>
            <person name="Kim Y."/>
            <person name="Won Y.J."/>
        </authorList>
    </citation>
    <scope>NUCLEOTIDE SEQUENCE [LARGE SCALE GENOMIC DNA]</scope>
    <source>
        <strain evidence="2">Wonlab-2016</strain>
    </source>
</reference>
<evidence type="ECO:0000256" key="1">
    <source>
        <dbReference type="SAM" id="MobiDB-lite"/>
    </source>
</evidence>